<organism evidence="2 3">
    <name type="scientific">Streptomonospora algeriensis</name>
    <dbReference type="NCBI Taxonomy" id="995084"/>
    <lineage>
        <taxon>Bacteria</taxon>
        <taxon>Bacillati</taxon>
        <taxon>Actinomycetota</taxon>
        <taxon>Actinomycetes</taxon>
        <taxon>Streptosporangiales</taxon>
        <taxon>Nocardiopsidaceae</taxon>
        <taxon>Streptomonospora</taxon>
    </lineage>
</organism>
<keyword evidence="1" id="KW-0472">Membrane</keyword>
<evidence type="ECO:0000256" key="1">
    <source>
        <dbReference type="SAM" id="Phobius"/>
    </source>
</evidence>
<reference evidence="3" key="1">
    <citation type="journal article" date="2019" name="Int. J. Syst. Evol. Microbiol.">
        <title>The Global Catalogue of Microorganisms (GCM) 10K type strain sequencing project: providing services to taxonomists for standard genome sequencing and annotation.</title>
        <authorList>
            <consortium name="The Broad Institute Genomics Platform"/>
            <consortium name="The Broad Institute Genome Sequencing Center for Infectious Disease"/>
            <person name="Wu L."/>
            <person name="Ma J."/>
        </authorList>
    </citation>
    <scope>NUCLEOTIDE SEQUENCE [LARGE SCALE GENOMIC DNA]</scope>
    <source>
        <strain evidence="3">CCUG 63369</strain>
    </source>
</reference>
<evidence type="ECO:0000313" key="2">
    <source>
        <dbReference type="EMBL" id="MFD0800499.1"/>
    </source>
</evidence>
<keyword evidence="1" id="KW-1133">Transmembrane helix</keyword>
<protein>
    <submittedName>
        <fullName evidence="2">Uncharacterized protein</fullName>
    </submittedName>
</protein>
<comment type="caution">
    <text evidence="2">The sequence shown here is derived from an EMBL/GenBank/DDBJ whole genome shotgun (WGS) entry which is preliminary data.</text>
</comment>
<keyword evidence="1" id="KW-0812">Transmembrane</keyword>
<sequence length="51" mass="5235">MSAEGMIVTSSMVLLADARHGRRSGLVPWTLLILGSVASLAADIAVADPTL</sequence>
<keyword evidence="3" id="KW-1185">Reference proteome</keyword>
<dbReference type="Proteomes" id="UP001596956">
    <property type="component" value="Unassembled WGS sequence"/>
</dbReference>
<feature type="transmembrane region" description="Helical" evidence="1">
    <location>
        <begin position="26"/>
        <end position="47"/>
    </location>
</feature>
<accession>A0ABW3BBQ1</accession>
<evidence type="ECO:0000313" key="3">
    <source>
        <dbReference type="Proteomes" id="UP001596956"/>
    </source>
</evidence>
<gene>
    <name evidence="2" type="ORF">ACFQZU_04085</name>
</gene>
<dbReference type="EMBL" id="JBHTHR010000060">
    <property type="protein sequence ID" value="MFD0800499.1"/>
    <property type="molecule type" value="Genomic_DNA"/>
</dbReference>
<name>A0ABW3BBQ1_9ACTN</name>
<proteinExistence type="predicted"/>